<sequence>MRYTATVTFTAKNGKQGRRQFMVDTAVDGNAVEYAYRAGMAAAAAVGGYGVHVVGLRAW</sequence>
<keyword evidence="2" id="KW-1185">Reference proteome</keyword>
<dbReference type="Proteomes" id="UP000502617">
    <property type="component" value="Segment"/>
</dbReference>
<dbReference type="EMBL" id="MT162466">
    <property type="protein sequence ID" value="QIN96670.1"/>
    <property type="molecule type" value="Genomic_DNA"/>
</dbReference>
<accession>A0A6G8R5K0</accession>
<reference evidence="1 2" key="1">
    <citation type="submission" date="2020-03" db="EMBL/GenBank/DDBJ databases">
        <title>The Isolation and Genome Sequence of a Novel Cyanophage S-N03 from the Huanghai Sea, China.</title>
        <authorList>
            <person name="Jiang T."/>
        </authorList>
    </citation>
    <scope>NUCLEOTIDE SEQUENCE [LARGE SCALE GENOMIC DNA]</scope>
</reference>
<dbReference type="GeneID" id="77945204"/>
<evidence type="ECO:0000313" key="1">
    <source>
        <dbReference type="EMBL" id="QIN96670.1"/>
    </source>
</evidence>
<proteinExistence type="predicted"/>
<name>A0A6G8R5K0_9CAUD</name>
<evidence type="ECO:0000313" key="2">
    <source>
        <dbReference type="Proteomes" id="UP000502617"/>
    </source>
</evidence>
<organism evidence="1 2">
    <name type="scientific">Synechococcus phage S-N03</name>
    <dbReference type="NCBI Taxonomy" id="2718943"/>
    <lineage>
        <taxon>Viruses</taxon>
        <taxon>Duplodnaviria</taxon>
        <taxon>Heunggongvirae</taxon>
        <taxon>Uroviricota</taxon>
        <taxon>Caudoviricetes</taxon>
        <taxon>Pantevenvirales</taxon>
        <taxon>Kyanoviridae</taxon>
        <taxon>Huanghaivirus</taxon>
        <taxon>Huanghaivirus snothree</taxon>
    </lineage>
</organism>
<dbReference type="KEGG" id="vg:77945204"/>
<dbReference type="RefSeq" id="YP_010669050.1">
    <property type="nucleotide sequence ID" value="NC_070959.1"/>
</dbReference>
<protein>
    <submittedName>
        <fullName evidence="1">Uncharacterized protein</fullName>
    </submittedName>
</protein>